<proteinExistence type="predicted"/>
<organism evidence="4 5">
    <name type="scientific">Micromonospora carbonacea</name>
    <dbReference type="NCBI Taxonomy" id="47853"/>
    <lineage>
        <taxon>Bacteria</taxon>
        <taxon>Bacillati</taxon>
        <taxon>Actinomycetota</taxon>
        <taxon>Actinomycetes</taxon>
        <taxon>Micromonosporales</taxon>
        <taxon>Micromonosporaceae</taxon>
        <taxon>Micromonospora</taxon>
    </lineage>
</organism>
<reference evidence="5" key="1">
    <citation type="submission" date="2016-06" db="EMBL/GenBank/DDBJ databases">
        <authorList>
            <person name="Varghese N."/>
            <person name="Submissions Spin"/>
        </authorList>
    </citation>
    <scope>NUCLEOTIDE SEQUENCE [LARGE SCALE GENOMIC DNA]</scope>
    <source>
        <strain evidence="5">DSM 43168</strain>
    </source>
</reference>
<dbReference type="Proteomes" id="UP000183585">
    <property type="component" value="Unassembled WGS sequence"/>
</dbReference>
<dbReference type="InterPro" id="IPR012338">
    <property type="entry name" value="Beta-lactam/transpept-like"/>
</dbReference>
<dbReference type="PANTHER" id="PTHR46825">
    <property type="entry name" value="D-ALANYL-D-ALANINE-CARBOXYPEPTIDASE/ENDOPEPTIDASE AMPH"/>
    <property type="match status" value="1"/>
</dbReference>
<keyword evidence="2" id="KW-0732">Signal</keyword>
<dbReference type="InterPro" id="IPR050491">
    <property type="entry name" value="AmpC-like"/>
</dbReference>
<dbReference type="EMBL" id="FMCT01000007">
    <property type="protein sequence ID" value="SCF25937.1"/>
    <property type="molecule type" value="Genomic_DNA"/>
</dbReference>
<dbReference type="PROSITE" id="PS51318">
    <property type="entry name" value="TAT"/>
    <property type="match status" value="1"/>
</dbReference>
<keyword evidence="4" id="KW-0121">Carboxypeptidase</keyword>
<dbReference type="InterPro" id="IPR006311">
    <property type="entry name" value="TAT_signal"/>
</dbReference>
<evidence type="ECO:0000256" key="1">
    <source>
        <dbReference type="SAM" id="MobiDB-lite"/>
    </source>
</evidence>
<sequence>MHLSRRDLLRAGAGTALAAPPLLAAAPATAAPAGAATPAGSGAATGSGAAAGRLPVDALDAGIGAITDAGMVGAFAEARDGRDRWRGASGVADLDTGRSMRPGFQHRVGSITKTFVAATLLRLAGEGRVALDAPLGHYLPQYAVPGVTVAMLLNHTSGIGDYDTVLFTSGYDVERLRFTTFTPDQLARIGLDEPRTGAPGAAFAYSNTNYILAGLVVERVTGRSAADEVHRRVVRPLGLRQTYFPGRRTRIAGPHSKAYLPWYDGQLRDFSVTNMSWAWTAGALVSTAEDLNRFFRALLGGRLLRPAELARMRTTVPLDPAQPEAGGYGLGLLWLALPGGRFWGHDGVVFGHATISLHAPDGSRQVTLGTNVTHYQVPGQPDPIGAATGAFLVTALSGPAAARSRGATGEVPATPTPTPGGPALVRPAPALVRPTR</sequence>
<dbReference type="GO" id="GO:0004180">
    <property type="term" value="F:carboxypeptidase activity"/>
    <property type="evidence" value="ECO:0007669"/>
    <property type="project" value="UniProtKB-KW"/>
</dbReference>
<dbReference type="InterPro" id="IPR001466">
    <property type="entry name" value="Beta-lactam-related"/>
</dbReference>
<protein>
    <submittedName>
        <fullName evidence="4">D-alanyl-D-alanine carboxypeptidase</fullName>
    </submittedName>
</protein>
<gene>
    <name evidence="4" type="ORF">GA0070563_10780</name>
</gene>
<feature type="signal peptide" evidence="2">
    <location>
        <begin position="1"/>
        <end position="30"/>
    </location>
</feature>
<dbReference type="Gene3D" id="3.40.710.10">
    <property type="entry name" value="DD-peptidase/beta-lactamase superfamily"/>
    <property type="match status" value="1"/>
</dbReference>
<dbReference type="AlphaFoldDB" id="A0A1C4YZ72"/>
<feature type="chain" id="PRO_5039515500" evidence="2">
    <location>
        <begin position="31"/>
        <end position="436"/>
    </location>
</feature>
<dbReference type="Pfam" id="PF00144">
    <property type="entry name" value="Beta-lactamase"/>
    <property type="match status" value="1"/>
</dbReference>
<evidence type="ECO:0000256" key="2">
    <source>
        <dbReference type="SAM" id="SignalP"/>
    </source>
</evidence>
<feature type="region of interest" description="Disordered" evidence="1">
    <location>
        <begin position="402"/>
        <end position="436"/>
    </location>
</feature>
<dbReference type="PANTHER" id="PTHR46825:SF7">
    <property type="entry name" value="D-ALANYL-D-ALANINE CARBOXYPEPTIDASE"/>
    <property type="match status" value="1"/>
</dbReference>
<evidence type="ECO:0000313" key="5">
    <source>
        <dbReference type="Proteomes" id="UP000183585"/>
    </source>
</evidence>
<dbReference type="RefSeq" id="WP_074475459.1">
    <property type="nucleotide sequence ID" value="NZ_FMCT01000007.1"/>
</dbReference>
<evidence type="ECO:0000259" key="3">
    <source>
        <dbReference type="Pfam" id="PF00144"/>
    </source>
</evidence>
<evidence type="ECO:0000313" key="4">
    <source>
        <dbReference type="EMBL" id="SCF25937.1"/>
    </source>
</evidence>
<keyword evidence="4" id="KW-0378">Hydrolase</keyword>
<keyword evidence="5" id="KW-1185">Reference proteome</keyword>
<dbReference type="SUPFAM" id="SSF56601">
    <property type="entry name" value="beta-lactamase/transpeptidase-like"/>
    <property type="match status" value="1"/>
</dbReference>
<feature type="domain" description="Beta-lactamase-related" evidence="3">
    <location>
        <begin position="73"/>
        <end position="373"/>
    </location>
</feature>
<name>A0A1C4YZ72_9ACTN</name>
<keyword evidence="4" id="KW-0645">Protease</keyword>
<accession>A0A1C4YZ72</accession>